<keyword evidence="1" id="KW-0472">Membrane</keyword>
<comment type="caution">
    <text evidence="3">The sequence shown here is derived from an EMBL/GenBank/DDBJ whole genome shotgun (WGS) entry which is preliminary data.</text>
</comment>
<protein>
    <recommendedName>
        <fullName evidence="2">Guanylate cyclase domain-containing protein</fullName>
    </recommendedName>
</protein>
<dbReference type="OrthoDB" id="9768499at2"/>
<feature type="transmembrane region" description="Helical" evidence="1">
    <location>
        <begin position="94"/>
        <end position="114"/>
    </location>
</feature>
<evidence type="ECO:0000259" key="2">
    <source>
        <dbReference type="PROSITE" id="PS50125"/>
    </source>
</evidence>
<proteinExistence type="predicted"/>
<feature type="transmembrane region" description="Helical" evidence="1">
    <location>
        <begin position="49"/>
        <end position="74"/>
    </location>
</feature>
<dbReference type="InterPro" id="IPR050697">
    <property type="entry name" value="Adenylyl/Guanylyl_Cyclase_3/4"/>
</dbReference>
<dbReference type="CDD" id="cd07302">
    <property type="entry name" value="CHD"/>
    <property type="match status" value="1"/>
</dbReference>
<accession>A0A150XAM2</accession>
<dbReference type="GO" id="GO:0004016">
    <property type="term" value="F:adenylate cyclase activity"/>
    <property type="evidence" value="ECO:0007669"/>
    <property type="project" value="UniProtKB-ARBA"/>
</dbReference>
<keyword evidence="1" id="KW-1133">Transmembrane helix</keyword>
<evidence type="ECO:0000313" key="4">
    <source>
        <dbReference type="Proteomes" id="UP000075606"/>
    </source>
</evidence>
<gene>
    <name evidence="3" type="ORF">AWW68_07965</name>
</gene>
<dbReference type="Gene3D" id="3.30.70.1230">
    <property type="entry name" value="Nucleotide cyclase"/>
    <property type="match status" value="1"/>
</dbReference>
<keyword evidence="4" id="KW-1185">Reference proteome</keyword>
<dbReference type="PROSITE" id="PS50125">
    <property type="entry name" value="GUANYLATE_CYCLASE_2"/>
    <property type="match status" value="1"/>
</dbReference>
<organism evidence="3 4">
    <name type="scientific">Roseivirga spongicola</name>
    <dbReference type="NCBI Taxonomy" id="333140"/>
    <lineage>
        <taxon>Bacteria</taxon>
        <taxon>Pseudomonadati</taxon>
        <taxon>Bacteroidota</taxon>
        <taxon>Cytophagia</taxon>
        <taxon>Cytophagales</taxon>
        <taxon>Roseivirgaceae</taxon>
        <taxon>Roseivirga</taxon>
    </lineage>
</organism>
<evidence type="ECO:0000256" key="1">
    <source>
        <dbReference type="SAM" id="Phobius"/>
    </source>
</evidence>
<dbReference type="PANTHER" id="PTHR43081">
    <property type="entry name" value="ADENYLATE CYCLASE, TERMINAL-DIFFERENTIATION SPECIFIC-RELATED"/>
    <property type="match status" value="1"/>
</dbReference>
<keyword evidence="1" id="KW-0812">Transmembrane</keyword>
<dbReference type="InterPro" id="IPR029787">
    <property type="entry name" value="Nucleotide_cyclase"/>
</dbReference>
<dbReference type="AlphaFoldDB" id="A0A150XAM2"/>
<dbReference type="Pfam" id="PF00211">
    <property type="entry name" value="Guanylate_cyc"/>
    <property type="match status" value="1"/>
</dbReference>
<sequence>MKSKFDSAQKRRKKRIIRQYALFWPPALVFLTIVRSIGTEEIGSFDPGITMSIILAATFGVIGGIISGSLQYILEEKIYGKASVLKLGLAKGAFIILFLVLFIVLAFIVTKVVFKHNIAFWTFVMDEGSGPVYFYIITVDIFMTRLRQVNLMLGEGNLTKLLTAKLYIPHEEERIFMFLDLQSSTSIAEKLGHIKYSQLIQDCFYDLGVVDEYEAEIYQYVGDEAVLTWELNKGLNKDQCLNSYFAFIETLERKKDYYLKKYDTAPSFKAALNCGRVTATEVGRYKKEIAYHGDTLNTAARILAKCNEFNEMILISENLRRLVKSSHFEFKLIGDVPLRGKTETVEIFAVNPKQAQSEPNTNINNQSL</sequence>
<dbReference type="GO" id="GO:0035556">
    <property type="term" value="P:intracellular signal transduction"/>
    <property type="evidence" value="ECO:0007669"/>
    <property type="project" value="InterPro"/>
</dbReference>
<dbReference type="Proteomes" id="UP000075606">
    <property type="component" value="Unassembled WGS sequence"/>
</dbReference>
<dbReference type="PANTHER" id="PTHR43081:SF1">
    <property type="entry name" value="ADENYLATE CYCLASE, TERMINAL-DIFFERENTIATION SPECIFIC"/>
    <property type="match status" value="1"/>
</dbReference>
<dbReference type="GO" id="GO:0009190">
    <property type="term" value="P:cyclic nucleotide biosynthetic process"/>
    <property type="evidence" value="ECO:0007669"/>
    <property type="project" value="InterPro"/>
</dbReference>
<dbReference type="SUPFAM" id="SSF55073">
    <property type="entry name" value="Nucleotide cyclase"/>
    <property type="match status" value="1"/>
</dbReference>
<name>A0A150XAM2_9BACT</name>
<dbReference type="InterPro" id="IPR001054">
    <property type="entry name" value="A/G_cyclase"/>
</dbReference>
<dbReference type="EMBL" id="LRPC01000012">
    <property type="protein sequence ID" value="KYG75763.1"/>
    <property type="molecule type" value="Genomic_DNA"/>
</dbReference>
<dbReference type="RefSeq" id="WP_068219590.1">
    <property type="nucleotide sequence ID" value="NZ_CP139724.1"/>
</dbReference>
<feature type="domain" description="Guanylate cyclase" evidence="2">
    <location>
        <begin position="175"/>
        <end position="303"/>
    </location>
</feature>
<feature type="transmembrane region" description="Helical" evidence="1">
    <location>
        <begin position="20"/>
        <end position="37"/>
    </location>
</feature>
<evidence type="ECO:0000313" key="3">
    <source>
        <dbReference type="EMBL" id="KYG75763.1"/>
    </source>
</evidence>
<reference evidence="3 4" key="1">
    <citation type="submission" date="2016-01" db="EMBL/GenBank/DDBJ databases">
        <title>Genome sequencing of Roseivirga spongicola UST030701-084.</title>
        <authorList>
            <person name="Selvaratnam C."/>
            <person name="Thevarajoo S."/>
            <person name="Goh K.M."/>
            <person name="Ee R."/>
            <person name="Chan K.-G."/>
            <person name="Chong C.S."/>
        </authorList>
    </citation>
    <scope>NUCLEOTIDE SEQUENCE [LARGE SCALE GENOMIC DNA]</scope>
    <source>
        <strain evidence="3 4">UST030701-084</strain>
    </source>
</reference>
<dbReference type="STRING" id="333140.AWW68_07965"/>